<dbReference type="PATRIC" id="fig|81408.3.peg.942"/>
<sequence>MRARRMTESEKETIRRMRESGAGYGEIAELLGFDRERVKSYCQRNGLGGFRGSGNRQPKILKDFIERFNQKYSDEFEYVSGYTDCDSPILVRCKRCGSTFEKNAQVVRKKKRMRCDICTQQKKEAKERKREEQRQLSMIAKQKAEEERERKRLKKCNECGNEFRADHLGRKYCSDECLKKHQRRVRKYKHKLKMKRLDEEGLFDESITLSKLIAKYNNTCYLCGGQCDSSDYTITKEGYFIVGSMYPSIDHVVPISKGGTHTWDNVKLAHHGCNSLKNDDVSLTETKQLILPLYSY</sequence>
<dbReference type="Gene3D" id="1.10.10.60">
    <property type="entry name" value="Homeodomain-like"/>
    <property type="match status" value="1"/>
</dbReference>
<comment type="caution">
    <text evidence="3">The sequence shown here is derived from an EMBL/GenBank/DDBJ whole genome shotgun (WGS) entry which is preliminary data.</text>
</comment>
<dbReference type="CDD" id="cd00085">
    <property type="entry name" value="HNHc"/>
    <property type="match status" value="1"/>
</dbReference>
<reference evidence="3 4" key="1">
    <citation type="submission" date="2016-01" db="EMBL/GenBank/DDBJ databases">
        <title>Draft Genome Sequences of Seven Thermophilic Sporeformers Isolated from Foods.</title>
        <authorList>
            <person name="Berendsen E.M."/>
            <person name="Wells-Bennik M.H."/>
            <person name="Krawcyk A.O."/>
            <person name="De Jong A."/>
            <person name="Holsappel S."/>
            <person name="Eijlander R.T."/>
            <person name="Kuipers O.P."/>
        </authorList>
    </citation>
    <scope>NUCLEOTIDE SEQUENCE [LARGE SCALE GENOMIC DNA]</scope>
    <source>
        <strain evidence="3 4">B4119</strain>
    </source>
</reference>
<name>A0A150L5Q4_9BACL</name>
<protein>
    <recommendedName>
        <fullName evidence="2">HNH domain-containing protein</fullName>
    </recommendedName>
</protein>
<accession>A0A150L5Q4</accession>
<dbReference type="GO" id="GO:0006886">
    <property type="term" value="P:intracellular protein transport"/>
    <property type="evidence" value="ECO:0007669"/>
    <property type="project" value="InterPro"/>
</dbReference>
<dbReference type="GO" id="GO:0030127">
    <property type="term" value="C:COPII vesicle coat"/>
    <property type="evidence" value="ECO:0007669"/>
    <property type="project" value="InterPro"/>
</dbReference>
<dbReference type="InterPro" id="IPR003615">
    <property type="entry name" value="HNH_nuc"/>
</dbReference>
<dbReference type="STRING" id="81408.B4119_3398"/>
<organism evidence="3 4">
    <name type="scientific">Saccharococcus caldoxylosilyticus</name>
    <dbReference type="NCBI Taxonomy" id="81408"/>
    <lineage>
        <taxon>Bacteria</taxon>
        <taxon>Bacillati</taxon>
        <taxon>Bacillota</taxon>
        <taxon>Bacilli</taxon>
        <taxon>Bacillales</taxon>
        <taxon>Anoxybacillaceae</taxon>
        <taxon>Saccharococcus</taxon>
    </lineage>
</organism>
<dbReference type="GO" id="GO:0008270">
    <property type="term" value="F:zinc ion binding"/>
    <property type="evidence" value="ECO:0007669"/>
    <property type="project" value="InterPro"/>
</dbReference>
<proteinExistence type="predicted"/>
<evidence type="ECO:0000259" key="2">
    <source>
        <dbReference type="Pfam" id="PF01844"/>
    </source>
</evidence>
<dbReference type="EMBL" id="LQYS01000114">
    <property type="protein sequence ID" value="KYD07647.1"/>
    <property type="molecule type" value="Genomic_DNA"/>
</dbReference>
<keyword evidence="1" id="KW-0175">Coiled coil</keyword>
<feature type="coiled-coil region" evidence="1">
    <location>
        <begin position="115"/>
        <end position="149"/>
    </location>
</feature>
<dbReference type="AlphaFoldDB" id="A0A150L5Q4"/>
<evidence type="ECO:0000313" key="4">
    <source>
        <dbReference type="Proteomes" id="UP000075455"/>
    </source>
</evidence>
<evidence type="ECO:0000256" key="1">
    <source>
        <dbReference type="SAM" id="Coils"/>
    </source>
</evidence>
<dbReference type="GO" id="GO:0006888">
    <property type="term" value="P:endoplasmic reticulum to Golgi vesicle-mediated transport"/>
    <property type="evidence" value="ECO:0007669"/>
    <property type="project" value="InterPro"/>
</dbReference>
<dbReference type="Gene3D" id="1.10.30.50">
    <property type="match status" value="1"/>
</dbReference>
<feature type="domain" description="HNH" evidence="2">
    <location>
        <begin position="245"/>
        <end position="279"/>
    </location>
</feature>
<evidence type="ECO:0000313" key="3">
    <source>
        <dbReference type="EMBL" id="KYD07647.1"/>
    </source>
</evidence>
<dbReference type="InterPro" id="IPR036174">
    <property type="entry name" value="Znf_Sec23_Sec24_sf"/>
</dbReference>
<dbReference type="InterPro" id="IPR002711">
    <property type="entry name" value="HNH"/>
</dbReference>
<gene>
    <name evidence="3" type="ORF">B4119_3398</name>
</gene>
<dbReference type="Pfam" id="PF01844">
    <property type="entry name" value="HNH"/>
    <property type="match status" value="1"/>
</dbReference>
<dbReference type="GO" id="GO:0003676">
    <property type="term" value="F:nucleic acid binding"/>
    <property type="evidence" value="ECO:0007669"/>
    <property type="project" value="InterPro"/>
</dbReference>
<dbReference type="SUPFAM" id="SSF82919">
    <property type="entry name" value="Zn-finger domain of Sec23/24"/>
    <property type="match status" value="1"/>
</dbReference>
<dbReference type="GO" id="GO:0004519">
    <property type="term" value="F:endonuclease activity"/>
    <property type="evidence" value="ECO:0007669"/>
    <property type="project" value="InterPro"/>
</dbReference>
<dbReference type="Proteomes" id="UP000075455">
    <property type="component" value="Unassembled WGS sequence"/>
</dbReference>